<organism evidence="2 3">
    <name type="scientific">Chryseobacterium taiwanense</name>
    <dbReference type="NCBI Taxonomy" id="363331"/>
    <lineage>
        <taxon>Bacteria</taxon>
        <taxon>Pseudomonadati</taxon>
        <taxon>Bacteroidota</taxon>
        <taxon>Flavobacteriia</taxon>
        <taxon>Flavobacteriales</taxon>
        <taxon>Weeksellaceae</taxon>
        <taxon>Chryseobacterium group</taxon>
        <taxon>Chryseobacterium</taxon>
    </lineage>
</organism>
<name>A0A0B4D0S0_9FLAO</name>
<dbReference type="Proteomes" id="UP000031167">
    <property type="component" value="Unassembled WGS sequence"/>
</dbReference>
<proteinExistence type="predicted"/>
<evidence type="ECO:0000313" key="2">
    <source>
        <dbReference type="EMBL" id="KIC62197.1"/>
    </source>
</evidence>
<gene>
    <name evidence="2" type="ORF">RM51_13595</name>
</gene>
<keyword evidence="1" id="KW-0812">Transmembrane</keyword>
<comment type="caution">
    <text evidence="2">The sequence shown here is derived from an EMBL/GenBank/DDBJ whole genome shotgun (WGS) entry which is preliminary data.</text>
</comment>
<reference evidence="2 3" key="1">
    <citation type="submission" date="2014-12" db="EMBL/GenBank/DDBJ databases">
        <title>Genome sequencing of Chryseobacterium taiwanense TPW19.</title>
        <authorList>
            <person name="Tan P.W."/>
            <person name="Chan K.-G."/>
        </authorList>
    </citation>
    <scope>NUCLEOTIDE SEQUENCE [LARGE SCALE GENOMIC DNA]</scope>
    <source>
        <strain evidence="2 3">TPW19</strain>
    </source>
</reference>
<keyword evidence="1" id="KW-1133">Transmembrane helix</keyword>
<feature type="transmembrane region" description="Helical" evidence="1">
    <location>
        <begin position="48"/>
        <end position="67"/>
    </location>
</feature>
<accession>A0A0B4D0S0</accession>
<protein>
    <submittedName>
        <fullName evidence="2">Uncharacterized protein</fullName>
    </submittedName>
</protein>
<sequence>MRKYQQITDCKWLNDTRQKKQSEVAIIDSQTTNIKRELMKENHQRKKTYLIAIVQEIFWTVLWFPSIT</sequence>
<dbReference type="RefSeq" id="WP_039370578.1">
    <property type="nucleotide sequence ID" value="NZ_JWTA01000012.1"/>
</dbReference>
<keyword evidence="3" id="KW-1185">Reference proteome</keyword>
<evidence type="ECO:0000256" key="1">
    <source>
        <dbReference type="SAM" id="Phobius"/>
    </source>
</evidence>
<dbReference type="STRING" id="363331.RM51_13595"/>
<dbReference type="AlphaFoldDB" id="A0A0B4D0S0"/>
<dbReference type="EMBL" id="JWTA01000012">
    <property type="protein sequence ID" value="KIC62197.1"/>
    <property type="molecule type" value="Genomic_DNA"/>
</dbReference>
<evidence type="ECO:0000313" key="3">
    <source>
        <dbReference type="Proteomes" id="UP000031167"/>
    </source>
</evidence>
<keyword evidence="1" id="KW-0472">Membrane</keyword>